<feature type="transmembrane region" description="Helical" evidence="1">
    <location>
        <begin position="7"/>
        <end position="25"/>
    </location>
</feature>
<keyword evidence="3" id="KW-1185">Reference proteome</keyword>
<protein>
    <recommendedName>
        <fullName evidence="4">Lipoprotein</fullName>
    </recommendedName>
</protein>
<comment type="caution">
    <text evidence="2">The sequence shown here is derived from an EMBL/GenBank/DDBJ whole genome shotgun (WGS) entry which is preliminary data.</text>
</comment>
<evidence type="ECO:0000256" key="1">
    <source>
        <dbReference type="SAM" id="Phobius"/>
    </source>
</evidence>
<name>A0ABT3EEX7_9FLAO</name>
<evidence type="ECO:0008006" key="4">
    <source>
        <dbReference type="Google" id="ProtNLM"/>
    </source>
</evidence>
<sequence>MKILKKIIIILIIIVSVVIIMINDINDRNQYYSIVTPDEELKTFFMHKTSEEQEKAYKENFGNEEYKFPRKKVAKVKLYQNKFLISRLTSKDISETDKIKLLNFFNNPENFSWGETTWSLDESEYILRFFDENEVEVGKIWLCFEGCGMTKSIPFSPNMKYGGLSKSGKDKIKEILNDY</sequence>
<evidence type="ECO:0000313" key="2">
    <source>
        <dbReference type="EMBL" id="MCW1147122.1"/>
    </source>
</evidence>
<reference evidence="2" key="1">
    <citation type="submission" date="2022-10" db="EMBL/GenBank/DDBJ databases">
        <title>Flavobacterium sp. nov., a bacterium isolated from lake sediment.</title>
        <authorList>
            <person name="Qu J.-H."/>
        </authorList>
    </citation>
    <scope>NUCLEOTIDE SEQUENCE</scope>
    <source>
        <strain evidence="2">TH16-21</strain>
    </source>
</reference>
<evidence type="ECO:0000313" key="3">
    <source>
        <dbReference type="Proteomes" id="UP001165677"/>
    </source>
</evidence>
<gene>
    <name evidence="2" type="ORF">OJ995_02645</name>
</gene>
<dbReference type="RefSeq" id="WP_264368032.1">
    <property type="nucleotide sequence ID" value="NZ_JAPCIO010000002.1"/>
</dbReference>
<dbReference type="Proteomes" id="UP001165677">
    <property type="component" value="Unassembled WGS sequence"/>
</dbReference>
<keyword evidence="1" id="KW-0812">Transmembrane</keyword>
<keyword evidence="1" id="KW-1133">Transmembrane helix</keyword>
<dbReference type="EMBL" id="JAPCIO010000002">
    <property type="protein sequence ID" value="MCW1147122.1"/>
    <property type="molecule type" value="Genomic_DNA"/>
</dbReference>
<proteinExistence type="predicted"/>
<accession>A0ABT3EEX7</accession>
<organism evidence="2 3">
    <name type="scientific">Flavobacterium lacisediminis</name>
    <dbReference type="NCBI Taxonomy" id="2989705"/>
    <lineage>
        <taxon>Bacteria</taxon>
        <taxon>Pseudomonadati</taxon>
        <taxon>Bacteroidota</taxon>
        <taxon>Flavobacteriia</taxon>
        <taxon>Flavobacteriales</taxon>
        <taxon>Flavobacteriaceae</taxon>
        <taxon>Flavobacterium</taxon>
    </lineage>
</organism>
<keyword evidence="1" id="KW-0472">Membrane</keyword>